<evidence type="ECO:0000313" key="3">
    <source>
        <dbReference type="Proteomes" id="UP000178574"/>
    </source>
</evidence>
<protein>
    <recommendedName>
        <fullName evidence="1">Methyltransferase domain-containing protein</fullName>
    </recommendedName>
</protein>
<comment type="caution">
    <text evidence="2">The sequence shown here is derived from an EMBL/GenBank/DDBJ whole genome shotgun (WGS) entry which is preliminary data.</text>
</comment>
<dbReference type="InterPro" id="IPR029063">
    <property type="entry name" value="SAM-dependent_MTases_sf"/>
</dbReference>
<dbReference type="Proteomes" id="UP000178574">
    <property type="component" value="Unassembled WGS sequence"/>
</dbReference>
<evidence type="ECO:0000259" key="1">
    <source>
        <dbReference type="Pfam" id="PF13649"/>
    </source>
</evidence>
<dbReference type="PANTHER" id="PTHR42912">
    <property type="entry name" value="METHYLTRANSFERASE"/>
    <property type="match status" value="1"/>
</dbReference>
<dbReference type="GO" id="GO:0008168">
    <property type="term" value="F:methyltransferase activity"/>
    <property type="evidence" value="ECO:0007669"/>
    <property type="project" value="TreeGrafter"/>
</dbReference>
<dbReference type="PANTHER" id="PTHR42912:SF93">
    <property type="entry name" value="N6-ADENOSINE-METHYLTRANSFERASE TMT1A"/>
    <property type="match status" value="1"/>
</dbReference>
<dbReference type="CDD" id="cd02440">
    <property type="entry name" value="AdoMet_MTases"/>
    <property type="match status" value="1"/>
</dbReference>
<proteinExistence type="predicted"/>
<dbReference type="EMBL" id="MHQD01000011">
    <property type="protein sequence ID" value="OGZ96479.1"/>
    <property type="molecule type" value="Genomic_DNA"/>
</dbReference>
<reference evidence="2 3" key="1">
    <citation type="journal article" date="2016" name="Nat. Commun.">
        <title>Thousands of microbial genomes shed light on interconnected biogeochemical processes in an aquifer system.</title>
        <authorList>
            <person name="Anantharaman K."/>
            <person name="Brown C.T."/>
            <person name="Hug L.A."/>
            <person name="Sharon I."/>
            <person name="Castelle C.J."/>
            <person name="Probst A.J."/>
            <person name="Thomas B.C."/>
            <person name="Singh A."/>
            <person name="Wilkins M.J."/>
            <person name="Karaoz U."/>
            <person name="Brodie E.L."/>
            <person name="Williams K.H."/>
            <person name="Hubbard S.S."/>
            <person name="Banfield J.F."/>
        </authorList>
    </citation>
    <scope>NUCLEOTIDE SEQUENCE [LARGE SCALE GENOMIC DNA]</scope>
</reference>
<dbReference type="Gene3D" id="3.40.50.150">
    <property type="entry name" value="Vaccinia Virus protein VP39"/>
    <property type="match status" value="1"/>
</dbReference>
<dbReference type="AlphaFoldDB" id="A0A1G2KAK4"/>
<organism evidence="2 3">
    <name type="scientific">Candidatus Sungbacteria bacterium RIFCSPHIGHO2_01_FULL_50_25</name>
    <dbReference type="NCBI Taxonomy" id="1802265"/>
    <lineage>
        <taxon>Bacteria</taxon>
        <taxon>Candidatus Sungiibacteriota</taxon>
    </lineage>
</organism>
<accession>A0A1G2KAK4</accession>
<gene>
    <name evidence="2" type="ORF">A2847_00335</name>
</gene>
<sequence>MLTREEARPSTHAGFIRPESVIDQWRLKRGDHVADFGAGHGYFTLPAARAVGAEGKIYALDVQRATLDVIRSRAKLVHLLNIETIWADLEHPGGSKLKDSFIDFVIVANIAFQAESKDVIFKEAFRILRPGGRAAIIEWNEDAKLGPPREIRIPKRKVTELAQLVGFHLEGQFDAGSDHYGLLFAK</sequence>
<name>A0A1G2KAK4_9BACT</name>
<dbReference type="SUPFAM" id="SSF53335">
    <property type="entry name" value="S-adenosyl-L-methionine-dependent methyltransferases"/>
    <property type="match status" value="1"/>
</dbReference>
<dbReference type="Pfam" id="PF13649">
    <property type="entry name" value="Methyltransf_25"/>
    <property type="match status" value="1"/>
</dbReference>
<feature type="domain" description="Methyltransferase" evidence="1">
    <location>
        <begin position="33"/>
        <end position="132"/>
    </location>
</feature>
<dbReference type="InterPro" id="IPR050508">
    <property type="entry name" value="Methyltransf_Superfamily"/>
</dbReference>
<evidence type="ECO:0000313" key="2">
    <source>
        <dbReference type="EMBL" id="OGZ96479.1"/>
    </source>
</evidence>
<dbReference type="InterPro" id="IPR041698">
    <property type="entry name" value="Methyltransf_25"/>
</dbReference>